<organism evidence="3 4">
    <name type="scientific">Phanerochaete carnosa (strain HHB-10118-sp)</name>
    <name type="common">White-rot fungus</name>
    <name type="synonym">Peniophora carnosa</name>
    <dbReference type="NCBI Taxonomy" id="650164"/>
    <lineage>
        <taxon>Eukaryota</taxon>
        <taxon>Fungi</taxon>
        <taxon>Dikarya</taxon>
        <taxon>Basidiomycota</taxon>
        <taxon>Agaricomycotina</taxon>
        <taxon>Agaricomycetes</taxon>
        <taxon>Polyporales</taxon>
        <taxon>Phanerochaetaceae</taxon>
        <taxon>Phanerochaete</taxon>
    </lineage>
</organism>
<dbReference type="KEGG" id="pco:PHACADRAFT_159557"/>
<dbReference type="GO" id="GO:0005509">
    <property type="term" value="F:calcium ion binding"/>
    <property type="evidence" value="ECO:0007669"/>
    <property type="project" value="InterPro"/>
</dbReference>
<dbReference type="EMBL" id="JH930470">
    <property type="protein sequence ID" value="EKM58449.1"/>
    <property type="molecule type" value="Genomic_DNA"/>
</dbReference>
<dbReference type="GeneID" id="18909136"/>
<dbReference type="InterPro" id="IPR018247">
    <property type="entry name" value="EF_Hand_1_Ca_BS"/>
</dbReference>
<dbReference type="PROSITE" id="PS50222">
    <property type="entry name" value="EF_HAND_2"/>
    <property type="match status" value="1"/>
</dbReference>
<evidence type="ECO:0000313" key="4">
    <source>
        <dbReference type="Proteomes" id="UP000008370"/>
    </source>
</evidence>
<dbReference type="AlphaFoldDB" id="K5WH68"/>
<dbReference type="HOGENOM" id="CLU_004050_1_0_1"/>
<evidence type="ECO:0000259" key="2">
    <source>
        <dbReference type="PROSITE" id="PS50222"/>
    </source>
</evidence>
<proteinExistence type="predicted"/>
<dbReference type="InterPro" id="IPR002048">
    <property type="entry name" value="EF_hand_dom"/>
</dbReference>
<feature type="compositionally biased region" description="Low complexity" evidence="1">
    <location>
        <begin position="67"/>
        <end position="76"/>
    </location>
</feature>
<protein>
    <recommendedName>
        <fullName evidence="2">EF-hand domain-containing protein</fullName>
    </recommendedName>
</protein>
<dbReference type="PROSITE" id="PS00018">
    <property type="entry name" value="EF_HAND_1"/>
    <property type="match status" value="1"/>
</dbReference>
<evidence type="ECO:0000313" key="3">
    <source>
        <dbReference type="EMBL" id="EKM58449.1"/>
    </source>
</evidence>
<dbReference type="STRING" id="650164.K5WH68"/>
<name>K5WH68_PHACS</name>
<dbReference type="OrthoDB" id="2122982at2759"/>
<dbReference type="Proteomes" id="UP000008370">
    <property type="component" value="Unassembled WGS sequence"/>
</dbReference>
<evidence type="ECO:0000256" key="1">
    <source>
        <dbReference type="SAM" id="MobiDB-lite"/>
    </source>
</evidence>
<gene>
    <name evidence="3" type="ORF">PHACADRAFT_159557</name>
</gene>
<dbReference type="RefSeq" id="XP_007393761.1">
    <property type="nucleotide sequence ID" value="XM_007393699.1"/>
</dbReference>
<feature type="region of interest" description="Disordered" evidence="1">
    <location>
        <begin position="51"/>
        <end position="95"/>
    </location>
</feature>
<reference evidence="3 4" key="1">
    <citation type="journal article" date="2012" name="BMC Genomics">
        <title>Comparative genomics of the white-rot fungi, Phanerochaete carnosa and P. chrysosporium, to elucidate the genetic basis of the distinct wood types they colonize.</title>
        <authorList>
            <person name="Suzuki H."/>
            <person name="MacDonald J."/>
            <person name="Syed K."/>
            <person name="Salamov A."/>
            <person name="Hori C."/>
            <person name="Aerts A."/>
            <person name="Henrissat B."/>
            <person name="Wiebenga A."/>
            <person name="vanKuyk P.A."/>
            <person name="Barry K."/>
            <person name="Lindquist E."/>
            <person name="LaButti K."/>
            <person name="Lapidus A."/>
            <person name="Lucas S."/>
            <person name="Coutinho P."/>
            <person name="Gong Y."/>
            <person name="Samejima M."/>
            <person name="Mahadevan R."/>
            <person name="Abou-Zaid M."/>
            <person name="de Vries R.P."/>
            <person name="Igarashi K."/>
            <person name="Yadav J.S."/>
            <person name="Grigoriev I.V."/>
            <person name="Master E.R."/>
        </authorList>
    </citation>
    <scope>NUCLEOTIDE SEQUENCE [LARGE SCALE GENOMIC DNA]</scope>
    <source>
        <strain evidence="3 4">HHB-10118-sp</strain>
    </source>
</reference>
<accession>K5WH68</accession>
<feature type="domain" description="EF-hand" evidence="2">
    <location>
        <begin position="449"/>
        <end position="484"/>
    </location>
</feature>
<keyword evidence="4" id="KW-1185">Reference proteome</keyword>
<sequence length="1119" mass="128412">MPPRSKPKKQFSFHSLRARFAGQPQSLPEEPPHLEELNILYPASAPANLKDWDPSQLIDGGYPTPSPSASPSTSFPNEKSLPSSPTPERPPTPRKCAFNKLKEGMNDHPVQVPSLLHALDEIAKVHVTISVAVLAFKAAYNMVRTKRDNDKRIMVLLAAMQDMFIALLQAHRRDRLQNTKDPHIVYPGGELLQGRLQHVCDRAARNIRECMNLCDKYQKTSTVTKVLRSQNWDTKLTSYVTIFAERRRDFDLALLIHTTQALDTMESTMEEMSKKLSELTSLLLDAYRRDWRPSEESELAQKVADMGGAKLVEKNDSALSELVHLSSRSAGHSTVLQNKSLAFSLQELKDELHEDWDMAIARNLKTFEGKFNLYQRQLHDELLRVTREGAKRIIDEMNRGPHVKIKNEDWKLNVKARTFVMTLRDHYRDRADNMSFDRGTGGKWAFEYISAKYLQPIMEAFDDDGSGYVTYQEVNEFVDGIPEELGWTLPHWVAYWAVGWQAISWSYGQKILGLLNHMFSIRSNLLPENRYWADYYLRNVWPVAFELVKGLRPANFPEHIEAKFQAFADIEEERIRQNLHDIRFDIDALDTVYVVAGPGRIEKYLFPLVYLLLKRDIEVFYVAKKLVLHKEELLDSADSLLWVFRALSYRYLDLKGEQNHLNVDGQMKIVACGLFEFLHNPSSLWTWNNLQDITCVPAAVSKLDIPDDNSMTVDILNYEPQNDHKYKCEIYEAVAEQASEVDKHAPMPVRAILLQWNGFIYDEQRYPAQVMLSFRAHAISTSDPQRFCATGMHNGTPFKVAGRCFQDHDGTLHVRFSIIYGKEYSAQYFYGRLNDNLDIVGTVGGEEDPQTHEQRFFLKTNPASQYLRYRPSPAELSAGKARAFWNYALSAVVHRIRRQRLTWSINERREIGMRYIDMSIRFAVYGHSPNAEELEEWTRCKREVTSIDASFFRVLRDARLNTIPIHDCHCRGCGGKIGGSRVVCLDCLSSETEAKTVDFCDKPECWQKTISVDTRQPQKQHLSSHDVFKVRTVLHSVDVPSLRERAQAVLDLCSEYLQGSERCGMEDAVEDAIALYYDSASKPRHSTVGMSGQQCHICRAVLNDACWSCVNCFESGKYR</sequence>
<dbReference type="InParanoid" id="K5WH68"/>